<dbReference type="Pfam" id="PF07648">
    <property type="entry name" value="Kazal_2"/>
    <property type="match status" value="1"/>
</dbReference>
<dbReference type="OrthoDB" id="5294875at2"/>
<dbReference type="Proteomes" id="UP000431401">
    <property type="component" value="Unassembled WGS sequence"/>
</dbReference>
<dbReference type="Gene3D" id="3.30.60.30">
    <property type="match status" value="1"/>
</dbReference>
<dbReference type="AlphaFoldDB" id="A0A7K0DHG1"/>
<dbReference type="InterPro" id="IPR036058">
    <property type="entry name" value="Kazal_dom_sf"/>
</dbReference>
<dbReference type="EMBL" id="WEGI01000002">
    <property type="protein sequence ID" value="MQY25245.1"/>
    <property type="molecule type" value="Genomic_DNA"/>
</dbReference>
<dbReference type="SMART" id="SM00280">
    <property type="entry name" value="KAZAL"/>
    <property type="match status" value="1"/>
</dbReference>
<dbReference type="RefSeq" id="WP_153339154.1">
    <property type="nucleotide sequence ID" value="NZ_WEGI01000002.1"/>
</dbReference>
<accession>A0A7K0DHG1</accession>
<organism evidence="2 3">
    <name type="scientific">Nocardia aurantia</name>
    <dbReference type="NCBI Taxonomy" id="2585199"/>
    <lineage>
        <taxon>Bacteria</taxon>
        <taxon>Bacillati</taxon>
        <taxon>Actinomycetota</taxon>
        <taxon>Actinomycetes</taxon>
        <taxon>Mycobacteriales</taxon>
        <taxon>Nocardiaceae</taxon>
        <taxon>Nocardia</taxon>
    </lineage>
</organism>
<dbReference type="PROSITE" id="PS51465">
    <property type="entry name" value="KAZAL_2"/>
    <property type="match status" value="1"/>
</dbReference>
<feature type="domain" description="Kazal-like" evidence="1">
    <location>
        <begin position="40"/>
        <end position="78"/>
    </location>
</feature>
<protein>
    <recommendedName>
        <fullName evidence="1">Kazal-like domain-containing protein</fullName>
    </recommendedName>
</protein>
<comment type="caution">
    <text evidence="2">The sequence shown here is derived from an EMBL/GenBank/DDBJ whole genome shotgun (WGS) entry which is preliminary data.</text>
</comment>
<evidence type="ECO:0000313" key="2">
    <source>
        <dbReference type="EMBL" id="MQY25245.1"/>
    </source>
</evidence>
<sequence length="84" mass="8708">MRSARLLVAVLPALLVAAILTVLTAAPTVGAPPGRLRAAPGCPSGTATVCGSDGVDYRNGCEARRARVQIRHSGPCTITERSRR</sequence>
<evidence type="ECO:0000313" key="3">
    <source>
        <dbReference type="Proteomes" id="UP000431401"/>
    </source>
</evidence>
<evidence type="ECO:0000259" key="1">
    <source>
        <dbReference type="PROSITE" id="PS51465"/>
    </source>
</evidence>
<proteinExistence type="predicted"/>
<gene>
    <name evidence="2" type="ORF">NRB56_08010</name>
</gene>
<dbReference type="InterPro" id="IPR002350">
    <property type="entry name" value="Kazal_dom"/>
</dbReference>
<dbReference type="SUPFAM" id="SSF100895">
    <property type="entry name" value="Kazal-type serine protease inhibitors"/>
    <property type="match status" value="1"/>
</dbReference>
<name>A0A7K0DHG1_9NOCA</name>
<keyword evidence="3" id="KW-1185">Reference proteome</keyword>
<reference evidence="2 3" key="1">
    <citation type="submission" date="2019-10" db="EMBL/GenBank/DDBJ databases">
        <title>Nocardia macrotermitis sp. nov. and Nocardia aurantia sp. nov., isolated from the gut of fungus growing-termite Macrotermes natalensis.</title>
        <authorList>
            <person name="Benndorf R."/>
            <person name="Schwitalla J."/>
            <person name="Martin K."/>
            <person name="De Beer W."/>
            <person name="Kaster A.-K."/>
            <person name="Vollmers J."/>
            <person name="Poulsen M."/>
            <person name="Beemelmanns C."/>
        </authorList>
    </citation>
    <scope>NUCLEOTIDE SEQUENCE [LARGE SCALE GENOMIC DNA]</scope>
    <source>
        <strain evidence="2 3">RB56</strain>
    </source>
</reference>